<evidence type="ECO:0000313" key="6">
    <source>
        <dbReference type="Proteomes" id="UP000229641"/>
    </source>
</evidence>
<sequence length="79" mass="9135">CKWSSSVLQQIASGTKQPGELLRSIPGLTKKVMYQRLKKLGRFRYIKRQLITEKPLKVFYTLTPSGRKVVKIIKMIKSL</sequence>
<evidence type="ECO:0000259" key="4">
    <source>
        <dbReference type="PROSITE" id="PS51118"/>
    </source>
</evidence>
<feature type="non-terminal residue" evidence="5">
    <location>
        <position position="1"/>
    </location>
</feature>
<dbReference type="PROSITE" id="PS51118">
    <property type="entry name" value="HTH_HXLR"/>
    <property type="match status" value="1"/>
</dbReference>
<evidence type="ECO:0000256" key="2">
    <source>
        <dbReference type="ARBA" id="ARBA00023125"/>
    </source>
</evidence>
<dbReference type="Gene3D" id="1.10.10.10">
    <property type="entry name" value="Winged helix-like DNA-binding domain superfamily/Winged helix DNA-binding domain"/>
    <property type="match status" value="1"/>
</dbReference>
<reference evidence="5 6" key="1">
    <citation type="submission" date="2017-09" db="EMBL/GenBank/DDBJ databases">
        <title>Depth-based differentiation of microbial function through sediment-hosted aquifers and enrichment of novel symbionts in the deep terrestrial subsurface.</title>
        <authorList>
            <person name="Probst A.J."/>
            <person name="Ladd B."/>
            <person name="Jarett J.K."/>
            <person name="Geller-Mcgrath D.E."/>
            <person name="Sieber C.M."/>
            <person name="Emerson J.B."/>
            <person name="Anantharaman K."/>
            <person name="Thomas B.C."/>
            <person name="Malmstrom R."/>
            <person name="Stieglmeier M."/>
            <person name="Klingl A."/>
            <person name="Woyke T."/>
            <person name="Ryan C.M."/>
            <person name="Banfield J.F."/>
        </authorList>
    </citation>
    <scope>NUCLEOTIDE SEQUENCE [LARGE SCALE GENOMIC DNA]</scope>
    <source>
        <strain evidence="5">CG11_big_fil_rev_8_21_14_0_20_42_13</strain>
    </source>
</reference>
<dbReference type="InterPro" id="IPR036388">
    <property type="entry name" value="WH-like_DNA-bd_sf"/>
</dbReference>
<accession>A0A2H0LZA6</accession>
<gene>
    <name evidence="5" type="ORF">COV72_01620</name>
</gene>
<feature type="domain" description="HTH hxlR-type" evidence="4">
    <location>
        <begin position="1"/>
        <end position="79"/>
    </location>
</feature>
<dbReference type="SUPFAM" id="SSF46785">
    <property type="entry name" value="Winged helix' DNA-binding domain"/>
    <property type="match status" value="1"/>
</dbReference>
<evidence type="ECO:0000313" key="5">
    <source>
        <dbReference type="EMBL" id="PIQ89717.1"/>
    </source>
</evidence>
<dbReference type="InterPro" id="IPR002577">
    <property type="entry name" value="HTH_HxlR"/>
</dbReference>
<organism evidence="5 6">
    <name type="scientific">Candidatus Ghiorseimicrobium undicola</name>
    <dbReference type="NCBI Taxonomy" id="1974746"/>
    <lineage>
        <taxon>Bacteria</taxon>
        <taxon>Pseudomonadati</taxon>
        <taxon>Candidatus Omnitrophota</taxon>
        <taxon>Candidatus Ghiorseimicrobium</taxon>
    </lineage>
</organism>
<keyword evidence="3" id="KW-0804">Transcription</keyword>
<dbReference type="EMBL" id="PCWA01000020">
    <property type="protein sequence ID" value="PIQ89717.1"/>
    <property type="molecule type" value="Genomic_DNA"/>
</dbReference>
<evidence type="ECO:0000256" key="3">
    <source>
        <dbReference type="ARBA" id="ARBA00023163"/>
    </source>
</evidence>
<dbReference type="InterPro" id="IPR036390">
    <property type="entry name" value="WH_DNA-bd_sf"/>
</dbReference>
<dbReference type="AlphaFoldDB" id="A0A2H0LZA6"/>
<dbReference type="PANTHER" id="PTHR33204:SF37">
    <property type="entry name" value="HTH-TYPE TRANSCRIPTIONAL REGULATOR YODB"/>
    <property type="match status" value="1"/>
</dbReference>
<name>A0A2H0LZA6_9BACT</name>
<keyword evidence="1" id="KW-0805">Transcription regulation</keyword>
<dbReference type="GO" id="GO:0003677">
    <property type="term" value="F:DNA binding"/>
    <property type="evidence" value="ECO:0007669"/>
    <property type="project" value="UniProtKB-KW"/>
</dbReference>
<dbReference type="PANTHER" id="PTHR33204">
    <property type="entry name" value="TRANSCRIPTIONAL REGULATOR, MARR FAMILY"/>
    <property type="match status" value="1"/>
</dbReference>
<keyword evidence="2" id="KW-0238">DNA-binding</keyword>
<comment type="caution">
    <text evidence="5">The sequence shown here is derived from an EMBL/GenBank/DDBJ whole genome shotgun (WGS) entry which is preliminary data.</text>
</comment>
<protein>
    <submittedName>
        <fullName evidence="5">Transcriptional regulator</fullName>
    </submittedName>
</protein>
<evidence type="ECO:0000256" key="1">
    <source>
        <dbReference type="ARBA" id="ARBA00023015"/>
    </source>
</evidence>
<dbReference type="Pfam" id="PF01638">
    <property type="entry name" value="HxlR"/>
    <property type="match status" value="1"/>
</dbReference>
<dbReference type="Proteomes" id="UP000229641">
    <property type="component" value="Unassembled WGS sequence"/>
</dbReference>
<proteinExistence type="predicted"/>